<keyword evidence="3" id="KW-1185">Reference proteome</keyword>
<dbReference type="Gene3D" id="3.30.420.10">
    <property type="entry name" value="Ribonuclease H-like superfamily/Ribonuclease H"/>
    <property type="match status" value="1"/>
</dbReference>
<dbReference type="PANTHER" id="PTHR42648">
    <property type="entry name" value="TRANSPOSASE, PUTATIVE-RELATED"/>
    <property type="match status" value="1"/>
</dbReference>
<protein>
    <recommendedName>
        <fullName evidence="4">Integrase catalytic domain-containing protein</fullName>
    </recommendedName>
</protein>
<evidence type="ECO:0000313" key="2">
    <source>
        <dbReference type="EMBL" id="CAH0513239.1"/>
    </source>
</evidence>
<comment type="caution">
    <text evidence="2">The sequence shown here is derived from an EMBL/GenBank/DDBJ whole genome shotgun (WGS) entry which is preliminary data.</text>
</comment>
<dbReference type="SUPFAM" id="SSF53098">
    <property type="entry name" value="Ribonuclease H-like"/>
    <property type="match status" value="1"/>
</dbReference>
<dbReference type="EMBL" id="CAKLCB010000006">
    <property type="protein sequence ID" value="CAH0513239.1"/>
    <property type="molecule type" value="Genomic_DNA"/>
</dbReference>
<name>A0ABN8CL00_9STRA</name>
<reference evidence="2 3" key="1">
    <citation type="submission" date="2021-11" db="EMBL/GenBank/DDBJ databases">
        <authorList>
            <person name="Islam A."/>
            <person name="Islam S."/>
            <person name="Flora M.S."/>
            <person name="Rahman M."/>
            <person name="Ziaur R.M."/>
            <person name="Epstein J.H."/>
            <person name="Hassan M."/>
            <person name="Klassen M."/>
            <person name="Woodard K."/>
            <person name="Webb A."/>
            <person name="Webby R.J."/>
            <person name="El Zowalaty M.E."/>
        </authorList>
    </citation>
    <scope>NUCLEOTIDE SEQUENCE [LARGE SCALE GENOMIC DNA]</scope>
    <source>
        <strain evidence="2">Pbs1</strain>
    </source>
</reference>
<dbReference type="InterPro" id="IPR039537">
    <property type="entry name" value="Retrotran_Ty1/copia-like"/>
</dbReference>
<evidence type="ECO:0000313" key="3">
    <source>
        <dbReference type="Proteomes" id="UP001158986"/>
    </source>
</evidence>
<dbReference type="InterPro" id="IPR012337">
    <property type="entry name" value="RNaseH-like_sf"/>
</dbReference>
<sequence length="172" mass="19568">MEPSSEEVDDAMLDMNLLEINDDDVRQVNYRQTGKRKSRPNNNVVHSARPPTELAGANGTAERAIQTIVTIGRSLLHHAKLDKWFWAEAAMTAIYVKNRLPSLKISDMTPFEIVCQSKPSVKHMRVVGCQAYILTSSEKHLKWDSKTRVGISWDMKKCQGHIECSMSKLDKW</sequence>
<evidence type="ECO:0000256" key="1">
    <source>
        <dbReference type="SAM" id="MobiDB-lite"/>
    </source>
</evidence>
<gene>
    <name evidence="2" type="ORF">PBS001_LOCUS57</name>
</gene>
<proteinExistence type="predicted"/>
<dbReference type="PANTHER" id="PTHR42648:SF28">
    <property type="entry name" value="TRANSPOSON-ENCODED PROTEIN WITH RIBONUCLEASE H-LIKE AND RETROVIRUS ZINC FINGER-LIKE DOMAINS"/>
    <property type="match status" value="1"/>
</dbReference>
<evidence type="ECO:0008006" key="4">
    <source>
        <dbReference type="Google" id="ProtNLM"/>
    </source>
</evidence>
<feature type="region of interest" description="Disordered" evidence="1">
    <location>
        <begin position="31"/>
        <end position="57"/>
    </location>
</feature>
<dbReference type="InterPro" id="IPR036397">
    <property type="entry name" value="RNaseH_sf"/>
</dbReference>
<dbReference type="Proteomes" id="UP001158986">
    <property type="component" value="Unassembled WGS sequence"/>
</dbReference>
<accession>A0ABN8CL00</accession>
<organism evidence="2 3">
    <name type="scientific">Peronospora belbahrii</name>
    <dbReference type="NCBI Taxonomy" id="622444"/>
    <lineage>
        <taxon>Eukaryota</taxon>
        <taxon>Sar</taxon>
        <taxon>Stramenopiles</taxon>
        <taxon>Oomycota</taxon>
        <taxon>Peronosporomycetes</taxon>
        <taxon>Peronosporales</taxon>
        <taxon>Peronosporaceae</taxon>
        <taxon>Peronospora</taxon>
    </lineage>
</organism>